<name>A0A1I5E6V2_9HYPH</name>
<evidence type="ECO:0000313" key="2">
    <source>
        <dbReference type="Proteomes" id="UP000199236"/>
    </source>
</evidence>
<dbReference type="STRING" id="655353.SAMN04488056_10358"/>
<dbReference type="EMBL" id="FOVR01000003">
    <property type="protein sequence ID" value="SFO07204.1"/>
    <property type="molecule type" value="Genomic_DNA"/>
</dbReference>
<sequence>MLQNLIDLTTKAVLAPLSKGEAGVETVGEVREVRRAVTPSLSAQASGHLVGWLEKCTYCQ</sequence>
<accession>A0A1I5E6V2</accession>
<dbReference type="Proteomes" id="UP000199236">
    <property type="component" value="Unassembled WGS sequence"/>
</dbReference>
<evidence type="ECO:0000313" key="1">
    <source>
        <dbReference type="EMBL" id="SFO07204.1"/>
    </source>
</evidence>
<reference evidence="1 2" key="1">
    <citation type="submission" date="2016-10" db="EMBL/GenBank/DDBJ databases">
        <authorList>
            <person name="de Groot N.N."/>
        </authorList>
    </citation>
    <scope>NUCLEOTIDE SEQUENCE [LARGE SCALE GENOMIC DNA]</scope>
    <source>
        <strain evidence="1 2">CGMCC 1.9157</strain>
    </source>
</reference>
<dbReference type="AlphaFoldDB" id="A0A1I5E6V2"/>
<protein>
    <submittedName>
        <fullName evidence="1">Uncharacterized protein</fullName>
    </submittedName>
</protein>
<gene>
    <name evidence="1" type="ORF">SAMN04488056_10358</name>
</gene>
<organism evidence="1 2">
    <name type="scientific">Cohaesibacter marisflavi</name>
    <dbReference type="NCBI Taxonomy" id="655353"/>
    <lineage>
        <taxon>Bacteria</taxon>
        <taxon>Pseudomonadati</taxon>
        <taxon>Pseudomonadota</taxon>
        <taxon>Alphaproteobacteria</taxon>
        <taxon>Hyphomicrobiales</taxon>
        <taxon>Cohaesibacteraceae</taxon>
    </lineage>
</organism>
<proteinExistence type="predicted"/>
<keyword evidence="2" id="KW-1185">Reference proteome</keyword>